<name>A0ABU3R2K7_9GAMM</name>
<keyword evidence="1" id="KW-1133">Transmembrane helix</keyword>
<dbReference type="InterPro" id="IPR009883">
    <property type="entry name" value="YgfX"/>
</dbReference>
<keyword evidence="1" id="KW-0812">Transmembrane</keyword>
<dbReference type="Proteomes" id="UP001257914">
    <property type="component" value="Unassembled WGS sequence"/>
</dbReference>
<keyword evidence="1" id="KW-0472">Membrane</keyword>
<feature type="transmembrane region" description="Helical" evidence="1">
    <location>
        <begin position="44"/>
        <end position="61"/>
    </location>
</feature>
<protein>
    <submittedName>
        <fullName evidence="2">Protein YgfX</fullName>
    </submittedName>
</protein>
<dbReference type="EMBL" id="JAWCUA010000010">
    <property type="protein sequence ID" value="MDU0113912.1"/>
    <property type="molecule type" value="Genomic_DNA"/>
</dbReference>
<dbReference type="RefSeq" id="WP_315947499.1">
    <property type="nucleotide sequence ID" value="NZ_JAWCUA010000010.1"/>
</dbReference>
<evidence type="ECO:0000313" key="3">
    <source>
        <dbReference type="Proteomes" id="UP001257914"/>
    </source>
</evidence>
<feature type="transmembrane region" description="Helical" evidence="1">
    <location>
        <begin position="21"/>
        <end position="38"/>
    </location>
</feature>
<organism evidence="2 3">
    <name type="scientific">Psychrosphaera aquimarina</name>
    <dbReference type="NCBI Taxonomy" id="2044854"/>
    <lineage>
        <taxon>Bacteria</taxon>
        <taxon>Pseudomonadati</taxon>
        <taxon>Pseudomonadota</taxon>
        <taxon>Gammaproteobacteria</taxon>
        <taxon>Alteromonadales</taxon>
        <taxon>Pseudoalteromonadaceae</taxon>
        <taxon>Psychrosphaera</taxon>
    </lineage>
</organism>
<accession>A0ABU3R2K7</accession>
<reference evidence="2 3" key="1">
    <citation type="submission" date="2023-10" db="EMBL/GenBank/DDBJ databases">
        <title>Psychrosphaera aquimaarina strain SW33 isolated from seawater.</title>
        <authorList>
            <person name="Bayburt H."/>
            <person name="Kim J.M."/>
            <person name="Choi B.J."/>
            <person name="Jeon C.O."/>
        </authorList>
    </citation>
    <scope>NUCLEOTIDE SEQUENCE [LARGE SCALE GENOMIC DNA]</scope>
    <source>
        <strain evidence="2 3">KCTC 52743</strain>
    </source>
</reference>
<evidence type="ECO:0000313" key="2">
    <source>
        <dbReference type="EMBL" id="MDU0113912.1"/>
    </source>
</evidence>
<sequence>MDDLVASYRIKVDPHSRYRQYQHVVFVCWYCLAIYHWPYFIPSIIKSTYTVLFLLFVFYVYKQNVLNQTDDEEVFHLSEAGQIEWVKRAISGQLLPISYFWPFCFYLKIINPVSQNTYWKVIFADQLNDESKRRLRRIIKTIKSQ</sequence>
<proteinExistence type="predicted"/>
<dbReference type="Pfam" id="PF07254">
    <property type="entry name" value="Cpta_toxin"/>
    <property type="match status" value="1"/>
</dbReference>
<comment type="caution">
    <text evidence="2">The sequence shown here is derived from an EMBL/GenBank/DDBJ whole genome shotgun (WGS) entry which is preliminary data.</text>
</comment>
<evidence type="ECO:0000256" key="1">
    <source>
        <dbReference type="SAM" id="Phobius"/>
    </source>
</evidence>
<keyword evidence="3" id="KW-1185">Reference proteome</keyword>
<gene>
    <name evidence="2" type="ORF">RT723_13065</name>
</gene>